<dbReference type="Pfam" id="PF13302">
    <property type="entry name" value="Acetyltransf_3"/>
    <property type="match status" value="1"/>
</dbReference>
<dbReference type="InterPro" id="IPR000182">
    <property type="entry name" value="GNAT_dom"/>
</dbReference>
<name>A0A8G2CHF0_ACIRU</name>
<keyword evidence="2" id="KW-0808">Transferase</keyword>
<dbReference type="PANTHER" id="PTHR43792:SF1">
    <property type="entry name" value="N-ACETYLTRANSFERASE DOMAIN-CONTAINING PROTEIN"/>
    <property type="match status" value="1"/>
</dbReference>
<organism evidence="2 3">
    <name type="scientific">Acidiphilium rubrum</name>
    <dbReference type="NCBI Taxonomy" id="526"/>
    <lineage>
        <taxon>Bacteria</taxon>
        <taxon>Pseudomonadati</taxon>
        <taxon>Pseudomonadota</taxon>
        <taxon>Alphaproteobacteria</taxon>
        <taxon>Acetobacterales</taxon>
        <taxon>Acidocellaceae</taxon>
        <taxon>Acidiphilium</taxon>
    </lineage>
</organism>
<evidence type="ECO:0000259" key="1">
    <source>
        <dbReference type="PROSITE" id="PS51186"/>
    </source>
</evidence>
<dbReference type="PROSITE" id="PS51186">
    <property type="entry name" value="GNAT"/>
    <property type="match status" value="1"/>
</dbReference>
<evidence type="ECO:0000313" key="3">
    <source>
        <dbReference type="Proteomes" id="UP000186308"/>
    </source>
</evidence>
<proteinExistence type="predicted"/>
<comment type="caution">
    <text evidence="2">The sequence shown here is derived from an EMBL/GenBank/DDBJ whole genome shotgun (WGS) entry which is preliminary data.</text>
</comment>
<dbReference type="PANTHER" id="PTHR43792">
    <property type="entry name" value="GNAT FAMILY, PUTATIVE (AFU_ORTHOLOGUE AFUA_3G00765)-RELATED-RELATED"/>
    <property type="match status" value="1"/>
</dbReference>
<protein>
    <submittedName>
        <fullName evidence="2">Aminoglycoside 6'-N-acetyltransferase</fullName>
    </submittedName>
</protein>
<reference evidence="2 3" key="1">
    <citation type="submission" date="2017-01" db="EMBL/GenBank/DDBJ databases">
        <authorList>
            <person name="Varghese N."/>
            <person name="Submissions S."/>
        </authorList>
    </citation>
    <scope>NUCLEOTIDE SEQUENCE [LARGE SCALE GENOMIC DNA]</scope>
    <source>
        <strain evidence="2 3">ATCC 35905</strain>
    </source>
</reference>
<evidence type="ECO:0000313" key="2">
    <source>
        <dbReference type="EMBL" id="SIQ04617.1"/>
    </source>
</evidence>
<dbReference type="InterPro" id="IPR051531">
    <property type="entry name" value="N-acetyltransferase"/>
</dbReference>
<dbReference type="GO" id="GO:0016747">
    <property type="term" value="F:acyltransferase activity, transferring groups other than amino-acyl groups"/>
    <property type="evidence" value="ECO:0007669"/>
    <property type="project" value="InterPro"/>
</dbReference>
<dbReference type="AlphaFoldDB" id="A0A8G2CHF0"/>
<feature type="domain" description="N-acetyltransferase" evidence="1">
    <location>
        <begin position="9"/>
        <end position="174"/>
    </location>
</feature>
<dbReference type="OrthoDB" id="6293260at2"/>
<sequence length="183" mass="20736">MKNAITGRLIIRAPRPTDLAAFLEYRNHPSIVEGGAIEPMGTEDARELLAKQADFDPTGAGGWFMRAIEHRQQCRMIGEVGVFLSPKTSHGDIGWIVHPDYHRMGIATEAVGAFVSSVFRELKLHRLTAACEQRNIASWRLMERIGMRREGIFRQSRQDAAGWQDEFLYALLQAEWLHNGLYS</sequence>
<dbReference type="Gene3D" id="3.40.630.30">
    <property type="match status" value="1"/>
</dbReference>
<dbReference type="InterPro" id="IPR016181">
    <property type="entry name" value="Acyl_CoA_acyltransferase"/>
</dbReference>
<dbReference type="RefSeq" id="WP_035231773.1">
    <property type="nucleotide sequence ID" value="NZ_FTNE01000001.1"/>
</dbReference>
<accession>A0A8G2CHF0</accession>
<dbReference type="EMBL" id="FTNE01000001">
    <property type="protein sequence ID" value="SIQ04617.1"/>
    <property type="molecule type" value="Genomic_DNA"/>
</dbReference>
<dbReference type="Proteomes" id="UP000186308">
    <property type="component" value="Unassembled WGS sequence"/>
</dbReference>
<gene>
    <name evidence="2" type="ORF">SAMN05421828_10171</name>
</gene>
<keyword evidence="3" id="KW-1185">Reference proteome</keyword>
<dbReference type="SUPFAM" id="SSF55729">
    <property type="entry name" value="Acyl-CoA N-acyltransferases (Nat)"/>
    <property type="match status" value="1"/>
</dbReference>